<feature type="compositionally biased region" description="Low complexity" evidence="1">
    <location>
        <begin position="48"/>
        <end position="66"/>
    </location>
</feature>
<proteinExistence type="predicted"/>
<evidence type="ECO:0000313" key="3">
    <source>
        <dbReference type="Proteomes" id="UP000266841"/>
    </source>
</evidence>
<gene>
    <name evidence="2" type="ORF">THAOC_11381</name>
</gene>
<dbReference type="EMBL" id="AGNL01012928">
    <property type="protein sequence ID" value="EJK67566.1"/>
    <property type="molecule type" value="Genomic_DNA"/>
</dbReference>
<name>K0T2P9_THAOC</name>
<dbReference type="Proteomes" id="UP000266841">
    <property type="component" value="Unassembled WGS sequence"/>
</dbReference>
<dbReference type="eggNOG" id="ENOG502QZHQ">
    <property type="taxonomic scope" value="Eukaryota"/>
</dbReference>
<feature type="compositionally biased region" description="Low complexity" evidence="1">
    <location>
        <begin position="84"/>
        <end position="98"/>
    </location>
</feature>
<dbReference type="AlphaFoldDB" id="K0T2P9"/>
<feature type="compositionally biased region" description="Basic and acidic residues" evidence="1">
    <location>
        <begin position="38"/>
        <end position="47"/>
    </location>
</feature>
<protein>
    <submittedName>
        <fullName evidence="2">Uncharacterized protein</fullName>
    </submittedName>
</protein>
<evidence type="ECO:0000313" key="2">
    <source>
        <dbReference type="EMBL" id="EJK67566.1"/>
    </source>
</evidence>
<evidence type="ECO:0000256" key="1">
    <source>
        <dbReference type="SAM" id="MobiDB-lite"/>
    </source>
</evidence>
<sequence length="199" mass="21407">MTAPRHAIKVSRAPGFRGPTGSRGRRTGPPWGWTCSARESKAADRRAASPGRAGRRGSSPRSAGRSRSTHSWGSPCTRPMRDPSSAWRRATTAAGSRARAAKTKRLLMSTREDPGGQSSHHLGVVALAGGFAGQCQHVCSHFAEQWLGLAELSKGLDWRQRIKVAAWPSLRSTLVSFPPSAVGFVAFEYGKIIMNDDST</sequence>
<keyword evidence="3" id="KW-1185">Reference proteome</keyword>
<organism evidence="2 3">
    <name type="scientific">Thalassiosira oceanica</name>
    <name type="common">Marine diatom</name>
    <dbReference type="NCBI Taxonomy" id="159749"/>
    <lineage>
        <taxon>Eukaryota</taxon>
        <taxon>Sar</taxon>
        <taxon>Stramenopiles</taxon>
        <taxon>Ochrophyta</taxon>
        <taxon>Bacillariophyta</taxon>
        <taxon>Coscinodiscophyceae</taxon>
        <taxon>Thalassiosirophycidae</taxon>
        <taxon>Thalassiosirales</taxon>
        <taxon>Thalassiosiraceae</taxon>
        <taxon>Thalassiosira</taxon>
    </lineage>
</organism>
<accession>K0T2P9</accession>
<reference evidence="2 3" key="1">
    <citation type="journal article" date="2012" name="Genome Biol.">
        <title>Genome and low-iron response of an oceanic diatom adapted to chronic iron limitation.</title>
        <authorList>
            <person name="Lommer M."/>
            <person name="Specht M."/>
            <person name="Roy A.S."/>
            <person name="Kraemer L."/>
            <person name="Andreson R."/>
            <person name="Gutowska M.A."/>
            <person name="Wolf J."/>
            <person name="Bergner S.V."/>
            <person name="Schilhabel M.B."/>
            <person name="Klostermeier U.C."/>
            <person name="Beiko R.G."/>
            <person name="Rosenstiel P."/>
            <person name="Hippler M."/>
            <person name="Laroche J."/>
        </authorList>
    </citation>
    <scope>NUCLEOTIDE SEQUENCE [LARGE SCALE GENOMIC DNA]</scope>
    <source>
        <strain evidence="2 3">CCMP1005</strain>
    </source>
</reference>
<comment type="caution">
    <text evidence="2">The sequence shown here is derived from an EMBL/GenBank/DDBJ whole genome shotgun (WGS) entry which is preliminary data.</text>
</comment>
<feature type="compositionally biased region" description="Low complexity" evidence="1">
    <location>
        <begin position="14"/>
        <end position="34"/>
    </location>
</feature>
<dbReference type="OrthoDB" id="203361at2759"/>
<feature type="region of interest" description="Disordered" evidence="1">
    <location>
        <begin position="1"/>
        <end position="102"/>
    </location>
</feature>